<reference evidence="1" key="1">
    <citation type="submission" date="2021-09" db="EMBL/GenBank/DDBJ databases">
        <authorList>
            <person name="Martin H S."/>
        </authorList>
    </citation>
    <scope>NUCLEOTIDE SEQUENCE</scope>
</reference>
<gene>
    <name evidence="1" type="ORF">DCHRY22_LOCUS7613</name>
</gene>
<protein>
    <submittedName>
        <fullName evidence="1">(African queen) hypothetical protein</fullName>
    </submittedName>
</protein>
<dbReference type="Proteomes" id="UP000789524">
    <property type="component" value="Unassembled WGS sequence"/>
</dbReference>
<evidence type="ECO:0000313" key="1">
    <source>
        <dbReference type="EMBL" id="CAG9567329.1"/>
    </source>
</evidence>
<proteinExistence type="predicted"/>
<comment type="caution">
    <text evidence="1">The sequence shown here is derived from an EMBL/GenBank/DDBJ whole genome shotgun (WGS) entry which is preliminary data.</text>
</comment>
<dbReference type="EMBL" id="CAKASE010000058">
    <property type="protein sequence ID" value="CAG9567329.1"/>
    <property type="molecule type" value="Genomic_DNA"/>
</dbReference>
<accession>A0A8J2W277</accession>
<sequence length="117" mass="13566">MVGFTGTHPPNREYPDAYGPISLYMYLNYTTSKVFDNKPTSLEAWKLHQKRERERLPEATGRKQRTQLELRCSDNVWMPHPWAAACPASAMSLDTTRHSNLLRRLITYKNLTEPPTC</sequence>
<keyword evidence="2" id="KW-1185">Reference proteome</keyword>
<organism evidence="1 2">
    <name type="scientific">Danaus chrysippus</name>
    <name type="common">African queen</name>
    <dbReference type="NCBI Taxonomy" id="151541"/>
    <lineage>
        <taxon>Eukaryota</taxon>
        <taxon>Metazoa</taxon>
        <taxon>Ecdysozoa</taxon>
        <taxon>Arthropoda</taxon>
        <taxon>Hexapoda</taxon>
        <taxon>Insecta</taxon>
        <taxon>Pterygota</taxon>
        <taxon>Neoptera</taxon>
        <taxon>Endopterygota</taxon>
        <taxon>Lepidoptera</taxon>
        <taxon>Glossata</taxon>
        <taxon>Ditrysia</taxon>
        <taxon>Papilionoidea</taxon>
        <taxon>Nymphalidae</taxon>
        <taxon>Danainae</taxon>
        <taxon>Danaini</taxon>
        <taxon>Danaina</taxon>
        <taxon>Danaus</taxon>
        <taxon>Anosia</taxon>
    </lineage>
</organism>
<name>A0A8J2W277_9NEOP</name>
<dbReference type="AlphaFoldDB" id="A0A8J2W277"/>
<evidence type="ECO:0000313" key="2">
    <source>
        <dbReference type="Proteomes" id="UP000789524"/>
    </source>
</evidence>